<dbReference type="EMBL" id="FWWW01000052">
    <property type="protein sequence ID" value="SMB89285.1"/>
    <property type="molecule type" value="Genomic_DNA"/>
</dbReference>
<keyword evidence="4" id="KW-1185">Reference proteome</keyword>
<name>A0A1W1V7K1_9BACT</name>
<dbReference type="Gene3D" id="2.60.40.3140">
    <property type="match status" value="1"/>
</dbReference>
<organism evidence="3 4">
    <name type="scientific">Hymenobacter roseosalivarius DSM 11622</name>
    <dbReference type="NCBI Taxonomy" id="645990"/>
    <lineage>
        <taxon>Bacteria</taxon>
        <taxon>Pseudomonadati</taxon>
        <taxon>Bacteroidota</taxon>
        <taxon>Cytophagia</taxon>
        <taxon>Cytophagales</taxon>
        <taxon>Hymenobacteraceae</taxon>
        <taxon>Hymenobacter</taxon>
    </lineage>
</organism>
<keyword evidence="1" id="KW-0732">Signal</keyword>
<protein>
    <recommendedName>
        <fullName evidence="2">DUF3857 domain-containing protein</fullName>
    </recommendedName>
</protein>
<dbReference type="AlphaFoldDB" id="A0A1W1V7K1"/>
<accession>A0A1W1V7K1</accession>
<feature type="signal peptide" evidence="1">
    <location>
        <begin position="1"/>
        <end position="27"/>
    </location>
</feature>
<dbReference type="InterPro" id="IPR024618">
    <property type="entry name" value="DUF3857"/>
</dbReference>
<gene>
    <name evidence="3" type="ORF">SAMN00120144_0898</name>
</gene>
<evidence type="ECO:0000313" key="4">
    <source>
        <dbReference type="Proteomes" id="UP000192266"/>
    </source>
</evidence>
<dbReference type="Gene3D" id="3.10.620.30">
    <property type="match status" value="1"/>
</dbReference>
<proteinExistence type="predicted"/>
<sequence length="651" mass="71763">MSCFLNSLRRIGCGLVLSGLVAPAAWAGGQPPKYALSDLPPGLLENAHAVVREYEETLLVKSVGRTVQTVRRAATILDENGKHWAGELVSYDQLNTVNYLRGAVYDANGRLIRQLKASDVKDYSLADGFSLATDTRGRLADLSQPNYPYTVEFEYEVTSDNPLFYSSWHPQAGEQVAVEHASFRVITPAELPLRYQERHLPSGSAVVRGKQGTLDVYQWQVANLAALEQEPAGPPLEELVPAVLTAPSAFEVQGHRGALTSWQTLGQWNYDLNAGRDMLPADVKARIAALVKDVPDERARIRRVYEYLQANTRYISIQLGLGGWQTFPASAVSATGYGDCKALTNYCMALLKAADVTAYCALVRADEADIRTEFPSNQFNHVVLCVPLKAAKADTVWLECTSQNEAFGYMGSFTGNRHALLLTPSGGKIVRTPRYGATENRRERRADLYLDAQGTATVSVQTVRTGQEQDDQSQLLHGLSPADQKKRIAESLPLPNFSITKFNLAPDRRVALPAVVETLGLTLPNFAPPSGKRAFLTPNLLSRLPALAPPVGERRADIWLDHAFSHADTVRIHVPAGFQAETLPPPVQLITAFGTYSSQIQTLPDGTLQYVRRLHMPRTRFPRTDYPAYVEFRRKISAADKTQLVLLKNEA</sequence>
<dbReference type="RefSeq" id="WP_084444352.1">
    <property type="nucleotide sequence ID" value="NZ_FWWW01000052.1"/>
</dbReference>
<feature type="chain" id="PRO_5012732226" description="DUF3857 domain-containing protein" evidence="1">
    <location>
        <begin position="28"/>
        <end position="651"/>
    </location>
</feature>
<feature type="domain" description="DUF3857" evidence="2">
    <location>
        <begin position="64"/>
        <end position="227"/>
    </location>
</feature>
<evidence type="ECO:0000259" key="2">
    <source>
        <dbReference type="Pfam" id="PF12969"/>
    </source>
</evidence>
<dbReference type="STRING" id="645990.SAMN00120144_0898"/>
<reference evidence="3 4" key="1">
    <citation type="submission" date="2017-04" db="EMBL/GenBank/DDBJ databases">
        <authorList>
            <person name="Afonso C.L."/>
            <person name="Miller P.J."/>
            <person name="Scott M.A."/>
            <person name="Spackman E."/>
            <person name="Goraichik I."/>
            <person name="Dimitrov K.M."/>
            <person name="Suarez D.L."/>
            <person name="Swayne D.E."/>
        </authorList>
    </citation>
    <scope>NUCLEOTIDE SEQUENCE [LARGE SCALE GENOMIC DNA]</scope>
    <source>
        <strain evidence="3 4">DSM 11622</strain>
    </source>
</reference>
<evidence type="ECO:0000256" key="1">
    <source>
        <dbReference type="SAM" id="SignalP"/>
    </source>
</evidence>
<dbReference type="Gene3D" id="2.60.120.1130">
    <property type="match status" value="1"/>
</dbReference>
<evidence type="ECO:0000313" key="3">
    <source>
        <dbReference type="EMBL" id="SMB89285.1"/>
    </source>
</evidence>
<dbReference type="Pfam" id="PF12969">
    <property type="entry name" value="DUF3857"/>
    <property type="match status" value="1"/>
</dbReference>
<dbReference type="Proteomes" id="UP000192266">
    <property type="component" value="Unassembled WGS sequence"/>
</dbReference>
<dbReference type="OrthoDB" id="8595007at2"/>